<dbReference type="RefSeq" id="WP_234812890.1">
    <property type="nucleotide sequence ID" value="NZ_AP022612.1"/>
</dbReference>
<name>A0A7I7Y5L4_9MYCO</name>
<feature type="domain" description="Bacterial bifunctional deaminase-reductase C-terminal" evidence="4">
    <location>
        <begin position="29"/>
        <end position="206"/>
    </location>
</feature>
<dbReference type="GO" id="GO:0009231">
    <property type="term" value="P:riboflavin biosynthetic process"/>
    <property type="evidence" value="ECO:0007669"/>
    <property type="project" value="InterPro"/>
</dbReference>
<dbReference type="Proteomes" id="UP000466931">
    <property type="component" value="Chromosome"/>
</dbReference>
<sequence length="242" mass="25766">MSRPDDPHVEILTDSTGLREFYRDAPFGVRANMIFSADGAAAFAGRAGPLSCPADQRLLVELRGYADVVLVGAGTARAEGYGPARLSEQQRAERAAEGRSPLPRIAVVSRTGRLPESLFTDPRQRPILITSAHAARRYGLRPDSRHEVVLAGDESVDLRAAVETLTDAGMGRILCEGGPTLLNDMVTAGLLKELCVTTAPKLAGTQPVGAATISTLLTPGALSLRHVLVHEQFLFSRYALAG</sequence>
<comment type="pathway">
    <text evidence="1">Cofactor biosynthesis; riboflavin biosynthesis.</text>
</comment>
<dbReference type="NCBIfam" id="NF010663">
    <property type="entry name" value="PRK14059.1-1"/>
    <property type="match status" value="1"/>
</dbReference>
<keyword evidence="2" id="KW-0521">NADP</keyword>
<dbReference type="PANTHER" id="PTHR38011">
    <property type="entry name" value="DIHYDROFOLATE REDUCTASE FAMILY PROTEIN (AFU_ORTHOLOGUE AFUA_8G06820)"/>
    <property type="match status" value="1"/>
</dbReference>
<dbReference type="AlphaFoldDB" id="A0A7I7Y5L4"/>
<dbReference type="GO" id="GO:0008703">
    <property type="term" value="F:5-amino-6-(5-phosphoribosylamino)uracil reductase activity"/>
    <property type="evidence" value="ECO:0007669"/>
    <property type="project" value="InterPro"/>
</dbReference>
<keyword evidence="6" id="KW-1185">Reference proteome</keyword>
<dbReference type="InterPro" id="IPR024072">
    <property type="entry name" value="DHFR-like_dom_sf"/>
</dbReference>
<accession>A0A7I7Y5L4</accession>
<dbReference type="InterPro" id="IPR050765">
    <property type="entry name" value="Riboflavin_Biosynth_HTPR"/>
</dbReference>
<reference evidence="5" key="1">
    <citation type="journal article" date="2019" name="Emerg. Microbes Infect.">
        <title>Comprehensive subspecies identification of 175 nontuberculous mycobacteria species based on 7547 genomic profiles.</title>
        <authorList>
            <person name="Matsumoto Y."/>
            <person name="Kinjo T."/>
            <person name="Motooka D."/>
            <person name="Nabeya D."/>
            <person name="Jung N."/>
            <person name="Uechi K."/>
            <person name="Horii T."/>
            <person name="Iida T."/>
            <person name="Fujita J."/>
            <person name="Nakamura S."/>
        </authorList>
    </citation>
    <scope>NUCLEOTIDE SEQUENCE [LARGE SCALE GENOMIC DNA]</scope>
    <source>
        <strain evidence="5">JCM 13671</strain>
    </source>
</reference>
<protein>
    <recommendedName>
        <fullName evidence="4">Bacterial bifunctional deaminase-reductase C-terminal domain-containing protein</fullName>
    </recommendedName>
</protein>
<dbReference type="InterPro" id="IPR002734">
    <property type="entry name" value="RibDG_C"/>
</dbReference>
<dbReference type="EMBL" id="AP022612">
    <property type="protein sequence ID" value="BBZ36191.1"/>
    <property type="molecule type" value="Genomic_DNA"/>
</dbReference>
<evidence type="ECO:0000313" key="5">
    <source>
        <dbReference type="EMBL" id="BBZ36191.1"/>
    </source>
</evidence>
<dbReference type="Gene3D" id="3.40.430.10">
    <property type="entry name" value="Dihydrofolate Reductase, subunit A"/>
    <property type="match status" value="1"/>
</dbReference>
<evidence type="ECO:0000256" key="1">
    <source>
        <dbReference type="ARBA" id="ARBA00005104"/>
    </source>
</evidence>
<evidence type="ECO:0000259" key="4">
    <source>
        <dbReference type="Pfam" id="PF01872"/>
    </source>
</evidence>
<evidence type="ECO:0000256" key="3">
    <source>
        <dbReference type="ARBA" id="ARBA00023002"/>
    </source>
</evidence>
<dbReference type="PANTHER" id="PTHR38011:SF7">
    <property type="entry name" value="2,5-DIAMINO-6-RIBOSYLAMINO-4(3H)-PYRIMIDINONE 5'-PHOSPHATE REDUCTASE"/>
    <property type="match status" value="1"/>
</dbReference>
<gene>
    <name evidence="5" type="ORF">MCNF_47960</name>
</gene>
<organism evidence="5 6">
    <name type="scientific">Mycolicibacterium confluentis</name>
    <dbReference type="NCBI Taxonomy" id="28047"/>
    <lineage>
        <taxon>Bacteria</taxon>
        <taxon>Bacillati</taxon>
        <taxon>Actinomycetota</taxon>
        <taxon>Actinomycetes</taxon>
        <taxon>Mycobacteriales</taxon>
        <taxon>Mycobacteriaceae</taxon>
        <taxon>Mycolicibacterium</taxon>
    </lineage>
</organism>
<keyword evidence="3" id="KW-0560">Oxidoreductase</keyword>
<reference evidence="5" key="2">
    <citation type="submission" date="2020-02" db="EMBL/GenBank/DDBJ databases">
        <authorList>
            <person name="Matsumoto Y."/>
            <person name="Motooka D."/>
            <person name="Nakamura S."/>
        </authorList>
    </citation>
    <scope>NUCLEOTIDE SEQUENCE</scope>
    <source>
        <strain evidence="5">JCM 13671</strain>
    </source>
</reference>
<evidence type="ECO:0000256" key="2">
    <source>
        <dbReference type="ARBA" id="ARBA00022857"/>
    </source>
</evidence>
<dbReference type="SUPFAM" id="SSF53597">
    <property type="entry name" value="Dihydrofolate reductase-like"/>
    <property type="match status" value="1"/>
</dbReference>
<proteinExistence type="predicted"/>
<evidence type="ECO:0000313" key="6">
    <source>
        <dbReference type="Proteomes" id="UP000466931"/>
    </source>
</evidence>
<dbReference type="Pfam" id="PF01872">
    <property type="entry name" value="RibD_C"/>
    <property type="match status" value="1"/>
</dbReference>